<accession>A0A7I9UW70</accession>
<evidence type="ECO:0008006" key="3">
    <source>
        <dbReference type="Google" id="ProtNLM"/>
    </source>
</evidence>
<dbReference type="OrthoDB" id="4793422at2"/>
<reference evidence="2" key="1">
    <citation type="submission" date="2019-06" db="EMBL/GenBank/DDBJ databases">
        <title>Gordonia isolated from sludge of a wastewater treatment plant.</title>
        <authorList>
            <person name="Tamura T."/>
            <person name="Aoyama K."/>
            <person name="Kang Y."/>
            <person name="Saito S."/>
            <person name="Akiyama N."/>
            <person name="Yazawa K."/>
            <person name="Gonoi T."/>
            <person name="Mikami Y."/>
        </authorList>
    </citation>
    <scope>NUCLEOTIDE SEQUENCE [LARGE SCALE GENOMIC DNA]</scope>
    <source>
        <strain evidence="2">NBRC 107697</strain>
    </source>
</reference>
<sequence>MIVGLVILAVALVLALIVAGAALYRLTEIRNAGTPLLLRPVPAAEDQGWRHGSAHYGDDALVYYRLVTFWQGPTVRLVRSAIAVDGRREPRGTEREILDGMVVIELAPGADGAGGAYELGMTPDALTAFQAWLESAPPQRARRGGR</sequence>
<organism evidence="1 2">
    <name type="scientific">Gordonia crocea</name>
    <dbReference type="NCBI Taxonomy" id="589162"/>
    <lineage>
        <taxon>Bacteria</taxon>
        <taxon>Bacillati</taxon>
        <taxon>Actinomycetota</taxon>
        <taxon>Actinomycetes</taxon>
        <taxon>Mycobacteriales</taxon>
        <taxon>Gordoniaceae</taxon>
        <taxon>Gordonia</taxon>
    </lineage>
</organism>
<dbReference type="AlphaFoldDB" id="A0A7I9UW70"/>
<keyword evidence="2" id="KW-1185">Reference proteome</keyword>
<comment type="caution">
    <text evidence="1">The sequence shown here is derived from an EMBL/GenBank/DDBJ whole genome shotgun (WGS) entry which is preliminary data.</text>
</comment>
<gene>
    <name evidence="1" type="ORF">nbrc107697_14930</name>
</gene>
<dbReference type="InterPro" id="IPR019675">
    <property type="entry name" value="DUF2550"/>
</dbReference>
<evidence type="ECO:0000313" key="1">
    <source>
        <dbReference type="EMBL" id="GED97454.1"/>
    </source>
</evidence>
<dbReference type="Pfam" id="PF10739">
    <property type="entry name" value="DUF2550"/>
    <property type="match status" value="1"/>
</dbReference>
<dbReference type="Proteomes" id="UP000444980">
    <property type="component" value="Unassembled WGS sequence"/>
</dbReference>
<dbReference type="EMBL" id="BJOU01000001">
    <property type="protein sequence ID" value="GED97454.1"/>
    <property type="molecule type" value="Genomic_DNA"/>
</dbReference>
<evidence type="ECO:0000313" key="2">
    <source>
        <dbReference type="Proteomes" id="UP000444980"/>
    </source>
</evidence>
<protein>
    <recommendedName>
        <fullName evidence="3">DUF2550 domain-containing protein</fullName>
    </recommendedName>
</protein>
<proteinExistence type="predicted"/>
<name>A0A7I9UW70_9ACTN</name>